<evidence type="ECO:0000256" key="1">
    <source>
        <dbReference type="SAM" id="MobiDB-lite"/>
    </source>
</evidence>
<dbReference type="SUPFAM" id="SSF48726">
    <property type="entry name" value="Immunoglobulin"/>
    <property type="match status" value="1"/>
</dbReference>
<proteinExistence type="predicted"/>
<dbReference type="AlphaFoldDB" id="A0A1B0DE15"/>
<keyword evidence="4" id="KW-1185">Reference proteome</keyword>
<reference evidence="3" key="1">
    <citation type="submission" date="2022-08" db="UniProtKB">
        <authorList>
            <consortium name="EnsemblMetazoa"/>
        </authorList>
    </citation>
    <scope>IDENTIFICATION</scope>
    <source>
        <strain evidence="3">Israel</strain>
    </source>
</reference>
<dbReference type="Gene3D" id="2.60.40.10">
    <property type="entry name" value="Immunoglobulins"/>
    <property type="match status" value="1"/>
</dbReference>
<dbReference type="InterPro" id="IPR003599">
    <property type="entry name" value="Ig_sub"/>
</dbReference>
<feature type="compositionally biased region" description="Acidic residues" evidence="1">
    <location>
        <begin position="151"/>
        <end position="167"/>
    </location>
</feature>
<name>A0A1B0DE15_PHLPP</name>
<dbReference type="PANTHER" id="PTHR21261:SF2">
    <property type="entry name" value="GH04238P-RELATED"/>
    <property type="match status" value="1"/>
</dbReference>
<feature type="compositionally biased region" description="Polar residues" evidence="1">
    <location>
        <begin position="172"/>
        <end position="181"/>
    </location>
</feature>
<dbReference type="PANTHER" id="PTHR21261">
    <property type="entry name" value="BEAT PROTEIN"/>
    <property type="match status" value="1"/>
</dbReference>
<keyword evidence="2" id="KW-0732">Signal</keyword>
<dbReference type="SMART" id="SM00409">
    <property type="entry name" value="IG"/>
    <property type="match status" value="1"/>
</dbReference>
<organism evidence="3 4">
    <name type="scientific">Phlebotomus papatasi</name>
    <name type="common">Sandfly</name>
    <dbReference type="NCBI Taxonomy" id="29031"/>
    <lineage>
        <taxon>Eukaryota</taxon>
        <taxon>Metazoa</taxon>
        <taxon>Ecdysozoa</taxon>
        <taxon>Arthropoda</taxon>
        <taxon>Hexapoda</taxon>
        <taxon>Insecta</taxon>
        <taxon>Pterygota</taxon>
        <taxon>Neoptera</taxon>
        <taxon>Endopterygota</taxon>
        <taxon>Diptera</taxon>
        <taxon>Nematocera</taxon>
        <taxon>Psychodoidea</taxon>
        <taxon>Psychodidae</taxon>
        <taxon>Phlebotomus</taxon>
        <taxon>Phlebotomus</taxon>
    </lineage>
</organism>
<dbReference type="VEuPathDB" id="VectorBase:PPAI006138"/>
<dbReference type="EMBL" id="AJVK01014688">
    <property type="status" value="NOT_ANNOTATED_CDS"/>
    <property type="molecule type" value="Genomic_DNA"/>
</dbReference>
<sequence length="181" mass="20576">MDKILIKFFTFWLFVAGTCSAVNITDLRVPATHVVNGDPLMLDCVYELAPDETKLVVKWLLNEQQVYQWIPGSRPYSLNVMRNRIDEKHEASAEPEKAHRALVIAKPTWNMSGEYTCVVDSFQSSARKSSILQIVVPPEELSIKEKKEAETENEEEAEVTCEADDAYPEPQLSLQFRNGDN</sequence>
<feature type="region of interest" description="Disordered" evidence="1">
    <location>
        <begin position="143"/>
        <end position="181"/>
    </location>
</feature>
<dbReference type="InterPro" id="IPR007110">
    <property type="entry name" value="Ig-like_dom"/>
</dbReference>
<dbReference type="EnsemblMetazoa" id="PPAI006138-RA">
    <property type="protein sequence ID" value="PPAI006138-PA"/>
    <property type="gene ID" value="PPAI006138"/>
</dbReference>
<accession>A0A1B0DE15</accession>
<evidence type="ECO:0000256" key="2">
    <source>
        <dbReference type="SAM" id="SignalP"/>
    </source>
</evidence>
<evidence type="ECO:0000313" key="3">
    <source>
        <dbReference type="EnsemblMetazoa" id="PPAI006138-PA"/>
    </source>
</evidence>
<feature type="signal peptide" evidence="2">
    <location>
        <begin position="1"/>
        <end position="21"/>
    </location>
</feature>
<evidence type="ECO:0000313" key="4">
    <source>
        <dbReference type="Proteomes" id="UP000092462"/>
    </source>
</evidence>
<dbReference type="VEuPathDB" id="VectorBase:PPAPM1_010175"/>
<dbReference type="PROSITE" id="PS50835">
    <property type="entry name" value="IG_LIKE"/>
    <property type="match status" value="1"/>
</dbReference>
<feature type="chain" id="PRO_5043792052" evidence="2">
    <location>
        <begin position="22"/>
        <end position="181"/>
    </location>
</feature>
<dbReference type="Proteomes" id="UP000092462">
    <property type="component" value="Unassembled WGS sequence"/>
</dbReference>
<protein>
    <submittedName>
        <fullName evidence="3">Uncharacterized protein</fullName>
    </submittedName>
</protein>
<dbReference type="InterPro" id="IPR036179">
    <property type="entry name" value="Ig-like_dom_sf"/>
</dbReference>
<dbReference type="InterPro" id="IPR013783">
    <property type="entry name" value="Ig-like_fold"/>
</dbReference>